<evidence type="ECO:0000256" key="1">
    <source>
        <dbReference type="ARBA" id="ARBA00007061"/>
    </source>
</evidence>
<dbReference type="Proteomes" id="UP000265618">
    <property type="component" value="Unassembled WGS sequence"/>
</dbReference>
<accession>A0A9K3D7K7</accession>
<gene>
    <name evidence="5" type="ORF">KIPB_013173</name>
</gene>
<evidence type="ECO:0000256" key="2">
    <source>
        <dbReference type="ARBA" id="ARBA00022679"/>
    </source>
</evidence>
<comment type="similarity">
    <text evidence="1">Belongs to the thiolase-like superfamily. HMG-CoA synthase family.</text>
</comment>
<dbReference type="PANTHER" id="PTHR43323:SF2">
    <property type="entry name" value="HYDROXYMETHYLGLUTARYL-COA SYNTHASE"/>
    <property type="match status" value="1"/>
</dbReference>
<evidence type="ECO:0000313" key="6">
    <source>
        <dbReference type="Proteomes" id="UP000265618"/>
    </source>
</evidence>
<dbReference type="GO" id="GO:0004421">
    <property type="term" value="F:hydroxymethylglutaryl-CoA synthase activity"/>
    <property type="evidence" value="ECO:0007669"/>
    <property type="project" value="InterPro"/>
</dbReference>
<feature type="non-terminal residue" evidence="5">
    <location>
        <position position="1"/>
    </location>
</feature>
<dbReference type="Gene3D" id="3.40.47.10">
    <property type="match status" value="1"/>
</dbReference>
<dbReference type="EMBL" id="BDIP01006124">
    <property type="protein sequence ID" value="GIQ90391.1"/>
    <property type="molecule type" value="Genomic_DNA"/>
</dbReference>
<keyword evidence="6" id="KW-1185">Reference proteome</keyword>
<proteinExistence type="inferred from homology"/>
<evidence type="ECO:0000259" key="3">
    <source>
        <dbReference type="Pfam" id="PF01154"/>
    </source>
</evidence>
<feature type="domain" description="Hydroxymethylglutaryl-coenzyme A synthase C-terminal" evidence="4">
    <location>
        <begin position="41"/>
        <end position="216"/>
    </location>
</feature>
<sequence length="220" mass="22895">GPRDHALVVASDIAVYPDGPARPTGGAGAVGLLLCRGGGAVLEGGQRGTYSCHAWDFFKPLPSYGYPVVDGQGSLSCYLHALLHSTRDLRHKGVSLSGLTSACLHAPYSALVSKGLACLLTDITAEAEAEAEQCVADRASLRAACATHQDTITRLTQHSLPTREIGNCYTASVLMGLASALSHTQTHTEAETETQAEAETSPRHLVFSYGSGLCASACVV</sequence>
<dbReference type="SUPFAM" id="SSF53901">
    <property type="entry name" value="Thiolase-like"/>
    <property type="match status" value="1"/>
</dbReference>
<dbReference type="GO" id="GO:0010142">
    <property type="term" value="P:farnesyl diphosphate biosynthetic process, mevalonate pathway"/>
    <property type="evidence" value="ECO:0007669"/>
    <property type="project" value="InterPro"/>
</dbReference>
<dbReference type="OrthoDB" id="1269963at2759"/>
<name>A0A9K3D7K7_9EUKA</name>
<organism evidence="5 6">
    <name type="scientific">Kipferlia bialata</name>
    <dbReference type="NCBI Taxonomy" id="797122"/>
    <lineage>
        <taxon>Eukaryota</taxon>
        <taxon>Metamonada</taxon>
        <taxon>Carpediemonas-like organisms</taxon>
        <taxon>Kipferlia</taxon>
    </lineage>
</organism>
<dbReference type="Pfam" id="PF08540">
    <property type="entry name" value="HMG_CoA_synt_C"/>
    <property type="match status" value="1"/>
</dbReference>
<evidence type="ECO:0008006" key="7">
    <source>
        <dbReference type="Google" id="ProtNLM"/>
    </source>
</evidence>
<keyword evidence="2" id="KW-0808">Transferase</keyword>
<comment type="caution">
    <text evidence="5">The sequence shown here is derived from an EMBL/GenBank/DDBJ whole genome shotgun (WGS) entry which is preliminary data.</text>
</comment>
<dbReference type="PANTHER" id="PTHR43323">
    <property type="entry name" value="3-HYDROXY-3-METHYLGLUTARYL COENZYME A SYNTHASE"/>
    <property type="match status" value="1"/>
</dbReference>
<dbReference type="AlphaFoldDB" id="A0A9K3D7K7"/>
<dbReference type="InterPro" id="IPR016039">
    <property type="entry name" value="Thiolase-like"/>
</dbReference>
<evidence type="ECO:0000313" key="5">
    <source>
        <dbReference type="EMBL" id="GIQ90391.1"/>
    </source>
</evidence>
<protein>
    <recommendedName>
        <fullName evidence="7">Hydroxymethylglutaryl-CoA synthase</fullName>
    </recommendedName>
</protein>
<dbReference type="InterPro" id="IPR013746">
    <property type="entry name" value="HMG_CoA_synt_C_dom"/>
</dbReference>
<dbReference type="Pfam" id="PF01154">
    <property type="entry name" value="HMG_CoA_synt_N"/>
    <property type="match status" value="1"/>
</dbReference>
<dbReference type="InterPro" id="IPR013528">
    <property type="entry name" value="HMG_CoA_synth_N"/>
</dbReference>
<feature type="domain" description="Hydroxymethylglutaryl-coenzyme A synthase N-terminal" evidence="3">
    <location>
        <begin position="5"/>
        <end position="34"/>
    </location>
</feature>
<feature type="non-terminal residue" evidence="5">
    <location>
        <position position="220"/>
    </location>
</feature>
<dbReference type="GO" id="GO:0006084">
    <property type="term" value="P:acetyl-CoA metabolic process"/>
    <property type="evidence" value="ECO:0007669"/>
    <property type="project" value="InterPro"/>
</dbReference>
<evidence type="ECO:0000259" key="4">
    <source>
        <dbReference type="Pfam" id="PF08540"/>
    </source>
</evidence>
<reference evidence="5 6" key="1">
    <citation type="journal article" date="2018" name="PLoS ONE">
        <title>The draft genome of Kipferlia bialata reveals reductive genome evolution in fornicate parasites.</title>
        <authorList>
            <person name="Tanifuji G."/>
            <person name="Takabayashi S."/>
            <person name="Kume K."/>
            <person name="Takagi M."/>
            <person name="Nakayama T."/>
            <person name="Kamikawa R."/>
            <person name="Inagaki Y."/>
            <person name="Hashimoto T."/>
        </authorList>
    </citation>
    <scope>NUCLEOTIDE SEQUENCE [LARGE SCALE GENOMIC DNA]</scope>
    <source>
        <strain evidence="5">NY0173</strain>
    </source>
</reference>